<evidence type="ECO:0000313" key="7">
    <source>
        <dbReference type="Proteomes" id="UP000612456"/>
    </source>
</evidence>
<organism evidence="6 7">
    <name type="scientific">Paenibacillus nasutitermitis</name>
    <dbReference type="NCBI Taxonomy" id="1652958"/>
    <lineage>
        <taxon>Bacteria</taxon>
        <taxon>Bacillati</taxon>
        <taxon>Bacillota</taxon>
        <taxon>Bacilli</taxon>
        <taxon>Bacillales</taxon>
        <taxon>Paenibacillaceae</taxon>
        <taxon>Paenibacillus</taxon>
    </lineage>
</organism>
<keyword evidence="1" id="KW-0805">Transcription regulation</keyword>
<evidence type="ECO:0000313" key="6">
    <source>
        <dbReference type="EMBL" id="GGE02509.1"/>
    </source>
</evidence>
<evidence type="ECO:0000256" key="4">
    <source>
        <dbReference type="SAM" id="Phobius"/>
    </source>
</evidence>
<keyword evidence="4" id="KW-1133">Transmembrane helix</keyword>
<dbReference type="Gene3D" id="3.30.450.20">
    <property type="entry name" value="PAS domain"/>
    <property type="match status" value="1"/>
</dbReference>
<name>A0A917E4D4_9BACL</name>
<keyword evidence="3" id="KW-0804">Transcription</keyword>
<dbReference type="EMBL" id="BMHP01000019">
    <property type="protein sequence ID" value="GGE02509.1"/>
    <property type="molecule type" value="Genomic_DNA"/>
</dbReference>
<keyword evidence="7" id="KW-1185">Reference proteome</keyword>
<keyword evidence="2" id="KW-0238">DNA-binding</keyword>
<dbReference type="PANTHER" id="PTHR43280">
    <property type="entry name" value="ARAC-FAMILY TRANSCRIPTIONAL REGULATOR"/>
    <property type="match status" value="1"/>
</dbReference>
<dbReference type="RefSeq" id="WP_189001006.1">
    <property type="nucleotide sequence ID" value="NZ_BMHP01000019.1"/>
</dbReference>
<proteinExistence type="predicted"/>
<dbReference type="GO" id="GO:0043565">
    <property type="term" value="F:sequence-specific DNA binding"/>
    <property type="evidence" value="ECO:0007669"/>
    <property type="project" value="InterPro"/>
</dbReference>
<evidence type="ECO:0000256" key="2">
    <source>
        <dbReference type="ARBA" id="ARBA00023125"/>
    </source>
</evidence>
<dbReference type="SUPFAM" id="SSF46689">
    <property type="entry name" value="Homeodomain-like"/>
    <property type="match status" value="1"/>
</dbReference>
<accession>A0A917E4D4</accession>
<protein>
    <recommendedName>
        <fullName evidence="5">HTH araC/xylS-type domain-containing protein</fullName>
    </recommendedName>
</protein>
<feature type="domain" description="HTH araC/xylS-type" evidence="5">
    <location>
        <begin position="661"/>
        <end position="760"/>
    </location>
</feature>
<keyword evidence="4" id="KW-0472">Membrane</keyword>
<dbReference type="PANTHER" id="PTHR43280:SF2">
    <property type="entry name" value="HTH-TYPE TRANSCRIPTIONAL REGULATOR EXSA"/>
    <property type="match status" value="1"/>
</dbReference>
<sequence length="766" mass="87432">MKLLLQSRMFLKMMISFMLVLATVTIALSVTLYLGFEQSALRNVMKTNAKFLSHISYSFDYINETAKNFTWSTYGEADTVPLMYQDNTDYIQLIESMDRINRFVQMNSFVHSVYIYNSKLQRFLASGNQPITDAAFFYDQEAVNMVTHFDSQHPERLIAIPRVIENDTLVFTYIMYETANRTNGLDGAVIVNIKGEYLRNIMSSLKAKDGTSTGDTFVMDKNGLLIGASQGGTLDSDIMQMYGDKVAAKDQSSGYFLETAGDQIVMVTYVTTGDLGWNFIHAEPYDAAITDIKAIRDRTILVASCLLGLSLIASILLSLSLYAPIRNLVSQMMPLMQRLPGKEITTDEIAFLDHTFKEAYVVMKDTMTSRKVAILKGLLISSDNSTDLMPTMFEKYKISLDVKQGYVVTIFQIDHYGAFAKRFLAKDQLLLRYAISNLSNELFSNSFNCEVIDMGNDMVVVLINVIEEEQDEILRKIDGLALQVQQWCEENLKLSITATIGSPEQDWTVIPQQFQDTMLLSKYRLVAGHQALLTRALTNNLMTGPYKVSSQEDGLLHEALVNGKLDEVIQLYDKILEDLKCRPYDVIMSNMNYMTYSVYDTLYLMESNGVDRFEVDYNSFIQNVYKQETLEEIHPLFYELFQHITNVVIAKRTKRSSVLADKMIELIQQNYADPNLSRESIATTMNMSKVYLGKVFRDSCGQSIADYIWDIRLEKVVELIRNGDMPLVEILDQCGIENRKYFYKLFKDKYGVTFSEYKLKIINSEA</sequence>
<dbReference type="Pfam" id="PF12833">
    <property type="entry name" value="HTH_18"/>
    <property type="match status" value="1"/>
</dbReference>
<gene>
    <name evidence="6" type="ORF">GCM10010911_71920</name>
</gene>
<dbReference type="InterPro" id="IPR018060">
    <property type="entry name" value="HTH_AraC"/>
</dbReference>
<dbReference type="SMART" id="SM00342">
    <property type="entry name" value="HTH_ARAC"/>
    <property type="match status" value="1"/>
</dbReference>
<feature type="transmembrane region" description="Helical" evidence="4">
    <location>
        <begin position="300"/>
        <end position="323"/>
    </location>
</feature>
<evidence type="ECO:0000259" key="5">
    <source>
        <dbReference type="PROSITE" id="PS01124"/>
    </source>
</evidence>
<dbReference type="InterPro" id="IPR009057">
    <property type="entry name" value="Homeodomain-like_sf"/>
</dbReference>
<keyword evidence="4" id="KW-0812">Transmembrane</keyword>
<evidence type="ECO:0000256" key="3">
    <source>
        <dbReference type="ARBA" id="ARBA00023163"/>
    </source>
</evidence>
<dbReference type="PROSITE" id="PS01124">
    <property type="entry name" value="HTH_ARAC_FAMILY_2"/>
    <property type="match status" value="1"/>
</dbReference>
<dbReference type="GO" id="GO:0003700">
    <property type="term" value="F:DNA-binding transcription factor activity"/>
    <property type="evidence" value="ECO:0007669"/>
    <property type="project" value="InterPro"/>
</dbReference>
<reference evidence="6" key="2">
    <citation type="submission" date="2020-09" db="EMBL/GenBank/DDBJ databases">
        <authorList>
            <person name="Sun Q."/>
            <person name="Zhou Y."/>
        </authorList>
    </citation>
    <scope>NUCLEOTIDE SEQUENCE</scope>
    <source>
        <strain evidence="6">CGMCC 1.15178</strain>
    </source>
</reference>
<dbReference type="Proteomes" id="UP000612456">
    <property type="component" value="Unassembled WGS sequence"/>
</dbReference>
<reference evidence="6" key="1">
    <citation type="journal article" date="2014" name="Int. J. Syst. Evol. Microbiol.">
        <title>Complete genome sequence of Corynebacterium casei LMG S-19264T (=DSM 44701T), isolated from a smear-ripened cheese.</title>
        <authorList>
            <consortium name="US DOE Joint Genome Institute (JGI-PGF)"/>
            <person name="Walter F."/>
            <person name="Albersmeier A."/>
            <person name="Kalinowski J."/>
            <person name="Ruckert C."/>
        </authorList>
    </citation>
    <scope>NUCLEOTIDE SEQUENCE</scope>
    <source>
        <strain evidence="6">CGMCC 1.15178</strain>
    </source>
</reference>
<evidence type="ECO:0000256" key="1">
    <source>
        <dbReference type="ARBA" id="ARBA00023015"/>
    </source>
</evidence>
<dbReference type="Gene3D" id="1.10.10.60">
    <property type="entry name" value="Homeodomain-like"/>
    <property type="match status" value="2"/>
</dbReference>
<comment type="caution">
    <text evidence="6">The sequence shown here is derived from an EMBL/GenBank/DDBJ whole genome shotgun (WGS) entry which is preliminary data.</text>
</comment>
<dbReference type="AlphaFoldDB" id="A0A917E4D4"/>